<feature type="region of interest" description="Disordered" evidence="1">
    <location>
        <begin position="27"/>
        <end position="46"/>
    </location>
</feature>
<feature type="compositionally biased region" description="Polar residues" evidence="1">
    <location>
        <begin position="528"/>
        <end position="542"/>
    </location>
</feature>
<feature type="compositionally biased region" description="Low complexity" evidence="1">
    <location>
        <begin position="55"/>
        <end position="72"/>
    </location>
</feature>
<feature type="compositionally biased region" description="Basic and acidic residues" evidence="1">
    <location>
        <begin position="295"/>
        <end position="306"/>
    </location>
</feature>
<reference evidence="2" key="1">
    <citation type="submission" date="2014-11" db="EMBL/GenBank/DDBJ databases">
        <authorList>
            <person name="Otto D Thomas"/>
            <person name="Naeem Raeece"/>
        </authorList>
    </citation>
    <scope>NUCLEOTIDE SEQUENCE</scope>
</reference>
<feature type="compositionally biased region" description="Basic and acidic residues" evidence="1">
    <location>
        <begin position="608"/>
        <end position="620"/>
    </location>
</feature>
<feature type="compositionally biased region" description="Polar residues" evidence="1">
    <location>
        <begin position="123"/>
        <end position="138"/>
    </location>
</feature>
<gene>
    <name evidence="2" type="ORF">Cvel_8525</name>
</gene>
<protein>
    <submittedName>
        <fullName evidence="2">Uncharacterized protein</fullName>
    </submittedName>
</protein>
<name>A0A0G4HTR1_9ALVE</name>
<dbReference type="AlphaFoldDB" id="A0A0G4HTR1"/>
<proteinExistence type="predicted"/>
<feature type="region of interest" description="Disordered" evidence="1">
    <location>
        <begin position="53"/>
        <end position="138"/>
    </location>
</feature>
<feature type="compositionally biased region" description="Low complexity" evidence="1">
    <location>
        <begin position="570"/>
        <end position="586"/>
    </location>
</feature>
<dbReference type="VEuPathDB" id="CryptoDB:Cvel_8525"/>
<feature type="compositionally biased region" description="Basic and acidic residues" evidence="1">
    <location>
        <begin position="339"/>
        <end position="349"/>
    </location>
</feature>
<feature type="compositionally biased region" description="Basic and acidic residues" evidence="1">
    <location>
        <begin position="508"/>
        <end position="524"/>
    </location>
</feature>
<accession>A0A0G4HTR1</accession>
<feature type="compositionally biased region" description="Basic and acidic residues" evidence="1">
    <location>
        <begin position="255"/>
        <end position="275"/>
    </location>
</feature>
<feature type="compositionally biased region" description="Low complexity" evidence="1">
    <location>
        <begin position="30"/>
        <end position="46"/>
    </location>
</feature>
<feature type="region of interest" description="Disordered" evidence="1">
    <location>
        <begin position="227"/>
        <end position="630"/>
    </location>
</feature>
<evidence type="ECO:0000256" key="1">
    <source>
        <dbReference type="SAM" id="MobiDB-lite"/>
    </source>
</evidence>
<evidence type="ECO:0000313" key="2">
    <source>
        <dbReference type="EMBL" id="CEM47818.1"/>
    </source>
</evidence>
<sequence>MLYSAGTPRVPQQSAPPQGLHYVSIPGNPPHMLHPQQHLPHGLQVPPHRLFQDTQSQSHHAIASIQQAQMQQQKEKDKEGSVPNLNLQMSAPPGPSLPTASYGFGPRPATVLSGAGNDKQTETEINQQTEKEQQTLTGSFESRGTQIETAPAQQQGNASGPGAVQQLCGNRALGMAMRREERLLLETRRDLLEIMRKVHKEQQETRQEMGELRELVKKVVSAFPSAEARPASVPLPDHGGVSGHAPARQRQAASLRDKRAKEKEEKEKEKEKNKETSASVKAKKNAPVSSFSVAMREEKEKEKDKPTASAPLPSPSGNRLSKKKAKDPAKRSTGASAGVDRETENDHRPSPTQASVPPIQIDQQEEEGEVAEERALDNSTRSPLPPTGTEVKRAVPHSTATAPVTAGLPVSQITTAEGDEFSEQPPVVAVAPAATAAVGAGGSAPTTACAWKLPADSDDNRDTDKEDVTPQQQQKEKPKSMEKIQETAVVEKEKEKQTAAKVATPGSAKKEKTRHVGGDKESVRTKKLSSLASPRSQPGSAQQKDKDTSAHGHPAVPSLKTKGLLGGRTLGAHSSSIPRPSFTSRTSPPPGEREKSGSKRKPKTARGSGEEEKGGEKEKPGSSPASAIQV</sequence>
<dbReference type="EMBL" id="CDMZ01003851">
    <property type="protein sequence ID" value="CEM47818.1"/>
    <property type="molecule type" value="Genomic_DNA"/>
</dbReference>
<organism evidence="2">
    <name type="scientific">Chromera velia CCMP2878</name>
    <dbReference type="NCBI Taxonomy" id="1169474"/>
    <lineage>
        <taxon>Eukaryota</taxon>
        <taxon>Sar</taxon>
        <taxon>Alveolata</taxon>
        <taxon>Colpodellida</taxon>
        <taxon>Chromeraceae</taxon>
        <taxon>Chromera</taxon>
    </lineage>
</organism>
<feature type="compositionally biased region" description="Low complexity" evidence="1">
    <location>
        <begin position="425"/>
        <end position="448"/>
    </location>
</feature>
<feature type="compositionally biased region" description="Basic and acidic residues" evidence="1">
    <location>
        <begin position="458"/>
        <end position="498"/>
    </location>
</feature>